<organism evidence="1">
    <name type="scientific">Solanum chacoense</name>
    <name type="common">Chaco potato</name>
    <dbReference type="NCBI Taxonomy" id="4108"/>
    <lineage>
        <taxon>Eukaryota</taxon>
        <taxon>Viridiplantae</taxon>
        <taxon>Streptophyta</taxon>
        <taxon>Embryophyta</taxon>
        <taxon>Tracheophyta</taxon>
        <taxon>Spermatophyta</taxon>
        <taxon>Magnoliopsida</taxon>
        <taxon>eudicotyledons</taxon>
        <taxon>Gunneridae</taxon>
        <taxon>Pentapetalae</taxon>
        <taxon>asterids</taxon>
        <taxon>lamiids</taxon>
        <taxon>Solanales</taxon>
        <taxon>Solanaceae</taxon>
        <taxon>Solanoideae</taxon>
        <taxon>Solaneae</taxon>
        <taxon>Solanum</taxon>
    </lineage>
</organism>
<name>A0A0V0GHA2_SOLCH</name>
<protein>
    <submittedName>
        <fullName evidence="1">Putative ovule protein</fullName>
    </submittedName>
</protein>
<evidence type="ECO:0000313" key="1">
    <source>
        <dbReference type="EMBL" id="JAP07274.1"/>
    </source>
</evidence>
<sequence>MLPIWGSIPMLTMELVRSKNSQITPQVILISLTCTSLLIPTTEREGKKNSNPTQTMQMVESNLSKTMAKMGMVLMVNSSSMETKPMILKTISTT</sequence>
<reference evidence="1" key="1">
    <citation type="submission" date="2015-12" db="EMBL/GenBank/DDBJ databases">
        <title>Gene expression during late stages of embryo sac development: a critical building block for successful pollen-pistil interactions.</title>
        <authorList>
            <person name="Liu Y."/>
            <person name="Joly V."/>
            <person name="Sabar M."/>
            <person name="Matton D.P."/>
        </authorList>
    </citation>
    <scope>NUCLEOTIDE SEQUENCE</scope>
</reference>
<dbReference type="EMBL" id="GEDG01039103">
    <property type="protein sequence ID" value="JAP07274.1"/>
    <property type="molecule type" value="Transcribed_RNA"/>
</dbReference>
<dbReference type="AlphaFoldDB" id="A0A0V0GHA2"/>
<accession>A0A0V0GHA2</accession>
<proteinExistence type="predicted"/>
<feature type="non-terminal residue" evidence="1">
    <location>
        <position position="94"/>
    </location>
</feature>